<proteinExistence type="inferred from homology"/>
<reference evidence="6" key="4">
    <citation type="journal article" date="2015" name="PLoS ONE">
        <title>Comprehensive Evaluation of Toxoplasma gondii VEG and Neospora caninum LIV Genomes with Tachyzoite Stage Transcriptome and Proteome Defines Novel Transcript Features.</title>
        <authorList>
            <person name="Ramaprasad A."/>
            <person name="Mourier T."/>
            <person name="Naeem R."/>
            <person name="Malas T.B."/>
            <person name="Moussa E."/>
            <person name="Panigrahi A."/>
            <person name="Vermont S.J."/>
            <person name="Otto T.D."/>
            <person name="Wastling J."/>
            <person name="Pain A."/>
        </authorList>
    </citation>
    <scope>NUCLEOTIDE SEQUENCE</scope>
    <source>
        <strain evidence="6">Liverpool</strain>
    </source>
</reference>
<evidence type="ECO:0000313" key="6">
    <source>
        <dbReference type="EMBL" id="CEL68732.1"/>
    </source>
</evidence>
<evidence type="ECO:0000313" key="5">
    <source>
        <dbReference type="EMBL" id="CBZ51412.1"/>
    </source>
</evidence>
<dbReference type="InterPro" id="IPR011009">
    <property type="entry name" value="Kinase-like_dom_sf"/>
</dbReference>
<keyword evidence="5" id="KW-0808">Transferase</keyword>
<keyword evidence="7" id="KW-1185">Reference proteome</keyword>
<dbReference type="EMBL" id="LN714484">
    <property type="protein sequence ID" value="CEL68732.1"/>
    <property type="molecule type" value="Genomic_DNA"/>
</dbReference>
<dbReference type="Pfam" id="PF01633">
    <property type="entry name" value="Choline_kinase"/>
    <property type="match status" value="1"/>
</dbReference>
<dbReference type="AlphaFoldDB" id="F0VB75"/>
<dbReference type="GO" id="GO:0006646">
    <property type="term" value="P:phosphatidylethanolamine biosynthetic process"/>
    <property type="evidence" value="ECO:0007669"/>
    <property type="project" value="TreeGrafter"/>
</dbReference>
<dbReference type="RefSeq" id="XP_003881445.1">
    <property type="nucleotide sequence ID" value="XM_003881396.1"/>
</dbReference>
<dbReference type="SUPFAM" id="SSF56112">
    <property type="entry name" value="Protein kinase-like (PK-like)"/>
    <property type="match status" value="1"/>
</dbReference>
<dbReference type="GO" id="GO:0004305">
    <property type="term" value="F:ethanolamine kinase activity"/>
    <property type="evidence" value="ECO:0007669"/>
    <property type="project" value="UniProtKB-EC"/>
</dbReference>
<dbReference type="OMA" id="CAFDIAN"/>
<reference evidence="7" key="3">
    <citation type="journal article" date="2012" name="PLoS Pathog.">
        <title>Comparative genomics of the apicomplexan parasites Toxoplasma gondii and Neospora caninum: Coccidia differing in host range and transmission strategy.</title>
        <authorList>
            <person name="Reid A.J."/>
            <person name="Vermont S.J."/>
            <person name="Cotton J.A."/>
            <person name="Harris D."/>
            <person name="Hill-Cawthorne G.A."/>
            <person name="Konen-Waisman S."/>
            <person name="Latham S.M."/>
            <person name="Mourier T."/>
            <person name="Norton R."/>
            <person name="Quail M.A."/>
            <person name="Sanders M."/>
            <person name="Shanmugam D."/>
            <person name="Sohal A."/>
            <person name="Wasmuth J.D."/>
            <person name="Brunk B."/>
            <person name="Grigg M.E."/>
            <person name="Howard J.C."/>
            <person name="Parkinson J."/>
            <person name="Roos D.S."/>
            <person name="Trees A.J."/>
            <person name="Berriman M."/>
            <person name="Pain A."/>
            <person name="Wastling J.M."/>
        </authorList>
    </citation>
    <scope>NUCLEOTIDE SEQUENCE [LARGE SCALE GENOMIC DNA]</scope>
    <source>
        <strain evidence="7">Liverpool</strain>
    </source>
</reference>
<dbReference type="eggNOG" id="KOG4720">
    <property type="taxonomic scope" value="Eukaryota"/>
</dbReference>
<evidence type="ECO:0000256" key="3">
    <source>
        <dbReference type="ARBA" id="ARBA00038874"/>
    </source>
</evidence>
<dbReference type="GeneID" id="13440397"/>
<evidence type="ECO:0000256" key="1">
    <source>
        <dbReference type="ARBA" id="ARBA00037883"/>
    </source>
</evidence>
<feature type="region of interest" description="Disordered" evidence="4">
    <location>
        <begin position="1"/>
        <end position="45"/>
    </location>
</feature>
<reference evidence="5" key="1">
    <citation type="submission" date="2011-02" db="EMBL/GenBank/DDBJ databases">
        <authorList>
            <person name="Aslett M."/>
        </authorList>
    </citation>
    <scope>NUCLEOTIDE SEQUENCE</scope>
    <source>
        <strain evidence="5">Liverpool</strain>
    </source>
</reference>
<dbReference type="InParanoid" id="F0VB75"/>
<dbReference type="OrthoDB" id="10267235at2759"/>
<dbReference type="GO" id="GO:0005737">
    <property type="term" value="C:cytoplasm"/>
    <property type="evidence" value="ECO:0007669"/>
    <property type="project" value="TreeGrafter"/>
</dbReference>
<dbReference type="Proteomes" id="UP000007494">
    <property type="component" value="Chromosome IX"/>
</dbReference>
<evidence type="ECO:0000256" key="4">
    <source>
        <dbReference type="SAM" id="MobiDB-lite"/>
    </source>
</evidence>
<evidence type="ECO:0000256" key="2">
    <source>
        <dbReference type="ARBA" id="ARBA00038211"/>
    </source>
</evidence>
<name>F0VB75_NEOCL</name>
<comment type="pathway">
    <text evidence="1">Phospholipid metabolism; phosphatidylethanolamine biosynthesis; phosphatidylethanolamine from ethanolamine: step 1/3.</text>
</comment>
<dbReference type="EC" id="2.7.1.82" evidence="3"/>
<evidence type="ECO:0000313" key="7">
    <source>
        <dbReference type="Proteomes" id="UP000007494"/>
    </source>
</evidence>
<dbReference type="EMBL" id="FR823385">
    <property type="protein sequence ID" value="CBZ51412.1"/>
    <property type="molecule type" value="Genomic_DNA"/>
</dbReference>
<comment type="similarity">
    <text evidence="2">Belongs to the choline/ethanolamine kinase family.</text>
</comment>
<accession>F0VB75</accession>
<feature type="compositionally biased region" description="Polar residues" evidence="4">
    <location>
        <begin position="253"/>
        <end position="263"/>
    </location>
</feature>
<reference evidence="5" key="2">
    <citation type="submission" date="2011-03" db="EMBL/GenBank/DDBJ databases">
        <title>Comparative genomics and transcriptomics of Neospora caninum and Toxoplasma gondii.</title>
        <authorList>
            <person name="Reid A.J."/>
            <person name="Sohal A."/>
            <person name="Harris D."/>
            <person name="Quail M."/>
            <person name="Sanders M."/>
            <person name="Berriman M."/>
            <person name="Wastling J.M."/>
            <person name="Pain A."/>
        </authorList>
    </citation>
    <scope>NUCLEOTIDE SEQUENCE</scope>
    <source>
        <strain evidence="5">Liverpool</strain>
    </source>
</reference>
<organism evidence="5 7">
    <name type="scientific">Neospora caninum (strain Liverpool)</name>
    <dbReference type="NCBI Taxonomy" id="572307"/>
    <lineage>
        <taxon>Eukaryota</taxon>
        <taxon>Sar</taxon>
        <taxon>Alveolata</taxon>
        <taxon>Apicomplexa</taxon>
        <taxon>Conoidasida</taxon>
        <taxon>Coccidia</taxon>
        <taxon>Eucoccidiorida</taxon>
        <taxon>Eimeriorina</taxon>
        <taxon>Sarcocystidae</taxon>
        <taxon>Neospora</taxon>
    </lineage>
</organism>
<dbReference type="PANTHER" id="PTHR22603">
    <property type="entry name" value="CHOLINE/ETHANOALAMINE KINASE"/>
    <property type="match status" value="1"/>
</dbReference>
<gene>
    <name evidence="6" type="ORF">BN1204_044730</name>
    <name evidence="5" type="ORF">NCLIV_044730</name>
</gene>
<dbReference type="FunCoup" id="F0VB75">
    <property type="interactions" value="87"/>
</dbReference>
<dbReference type="Gene3D" id="3.90.1200.10">
    <property type="match status" value="1"/>
</dbReference>
<dbReference type="VEuPathDB" id="ToxoDB:NCLIV_044730"/>
<protein>
    <recommendedName>
        <fullName evidence="3">ethanolamine kinase</fullName>
        <ecNumber evidence="3">2.7.1.82</ecNumber>
    </recommendedName>
</protein>
<dbReference type="PANTHER" id="PTHR22603:SF66">
    <property type="entry name" value="ETHANOLAMINE KINASE"/>
    <property type="match status" value="1"/>
</dbReference>
<feature type="region of interest" description="Disordered" evidence="4">
    <location>
        <begin position="301"/>
        <end position="320"/>
    </location>
</feature>
<sequence>MTCHADCQPPPLRGSGASPSPRSSSEASTAAAPLSSLSSSSIECPQNGGTALGACAPVSVQAFLAYEVSRESHMMARREASEAAKAPAPGSGLLDGFEEEKGEAARASAELAVILPKAKEIAARLAAVPLGVESGRVDALDAEAVEVGSTNRMVRVWNRKDPKKSCAVKFFGKHTGKYINRNKELRLLSLLGANDVGKEIFATFEEGGGGLIESWLTGASLEPTDLLRESAKIASEMARMHAIDAKPECLLASTPTSPTSRLSEPTRSEADDGAPTQESNSDLWKYLWKFLNLCKEEQESAKRGETAAGSSPDARPENADCPRRTVFARRILLFDLEMIEERLRQLQALAKEVQSPIVLCHGDLLSGNIIKTDEGDVRFIDFDYSGFMERGFDIANHFAEYSVTCSTEEASPFLSAGVECDFSRCPTEAERDAFLRTYVRALRLRERRAQADSPAAENGQDVEAEVAMLRREIKVFFPLSNILWGLWALIQAVHVKPREMNYWRFALDRLTAAIAPPVPHLSF</sequence>
<feature type="compositionally biased region" description="Low complexity" evidence="4">
    <location>
        <begin position="13"/>
        <end position="41"/>
    </location>
</feature>
<feature type="region of interest" description="Disordered" evidence="4">
    <location>
        <begin position="250"/>
        <end position="279"/>
    </location>
</feature>